<dbReference type="OrthoDB" id="9808602at2"/>
<proteinExistence type="inferred from homology"/>
<dbReference type="Gene3D" id="3.40.50.720">
    <property type="entry name" value="NAD(P)-binding Rossmann-like Domain"/>
    <property type="match status" value="1"/>
</dbReference>
<dbReference type="RefSeq" id="WP_072866544.1">
    <property type="nucleotide sequence ID" value="NZ_FQVC01000006.1"/>
</dbReference>
<reference evidence="6 7" key="1">
    <citation type="submission" date="2016-11" db="EMBL/GenBank/DDBJ databases">
        <authorList>
            <person name="Jaros S."/>
            <person name="Januszkiewicz K."/>
            <person name="Wedrychowicz H."/>
        </authorList>
    </citation>
    <scope>NUCLEOTIDE SEQUENCE [LARGE SCALE GENOMIC DNA]</scope>
    <source>
        <strain evidence="6 7">DSM 17137</strain>
    </source>
</reference>
<dbReference type="Pfam" id="PF01370">
    <property type="entry name" value="Epimerase"/>
    <property type="match status" value="1"/>
</dbReference>
<evidence type="ECO:0000313" key="7">
    <source>
        <dbReference type="Proteomes" id="UP000184533"/>
    </source>
</evidence>
<dbReference type="GO" id="GO:0016780">
    <property type="term" value="F:phosphotransferase activity, for other substituted phosphate groups"/>
    <property type="evidence" value="ECO:0007669"/>
    <property type="project" value="TreeGrafter"/>
</dbReference>
<gene>
    <name evidence="6" type="ORF">SAMN02745223_02325</name>
</gene>
<keyword evidence="3" id="KW-1133">Transmembrane helix</keyword>
<evidence type="ECO:0000259" key="4">
    <source>
        <dbReference type="Pfam" id="PF01370"/>
    </source>
</evidence>
<sequence length="405" mass="44618">MKLILTGASGNIGRQLVPLWLAQGVELLLVGRDADRLQRQFPDLPVCRYEDLQDNAPGFDALINLAAVNSDANASEQEYLDVNVELPQRLATIASAAGVPRFVYVSSLHALDEKAVHPYAASKRMGRAKLVLQAGRDLEVITAYLPATYGERWTGRWSFMNNLRGMPRRLAITILTALRPAIDIDTLAIMLLDILKADTPPSDIVVSRGQRDNTFYQVVRRLVDIAAALVILLVFWWLLLAIWVAIRFKSSGPGIFAQRRVGRKGVLFTCYKFRTMHVGTLQAATHEVTGNSVTAIGKVLRRTKLDELPQAWNLLTGEMTLVGPRPCLPSQAELIHERSKAGVLELTPGITGLAQVNGIDMSVPRTLVDYDQRYLKMQSLVLDAKLIVLTALGKGSGDRVAPPLQ</sequence>
<dbReference type="PANTHER" id="PTHR30576">
    <property type="entry name" value="COLANIC BIOSYNTHESIS UDP-GLUCOSE LIPID CARRIER TRANSFERASE"/>
    <property type="match status" value="1"/>
</dbReference>
<evidence type="ECO:0000256" key="1">
    <source>
        <dbReference type="ARBA" id="ARBA00006464"/>
    </source>
</evidence>
<dbReference type="AlphaFoldDB" id="A0A1M5AMN7"/>
<dbReference type="GO" id="GO:0000271">
    <property type="term" value="P:polysaccharide biosynthetic process"/>
    <property type="evidence" value="ECO:0007669"/>
    <property type="project" value="UniProtKB-KW"/>
</dbReference>
<evidence type="ECO:0000259" key="5">
    <source>
        <dbReference type="Pfam" id="PF02397"/>
    </source>
</evidence>
<accession>A0A1M5AMN7</accession>
<dbReference type="InterPro" id="IPR003362">
    <property type="entry name" value="Bact_transf"/>
</dbReference>
<feature type="domain" description="NAD-dependent epimerase/dehydratase" evidence="4">
    <location>
        <begin position="4"/>
        <end position="155"/>
    </location>
</feature>
<dbReference type="InterPro" id="IPR001509">
    <property type="entry name" value="Epimerase_deHydtase"/>
</dbReference>
<keyword evidence="6" id="KW-0808">Transferase</keyword>
<organism evidence="6 7">
    <name type="scientific">Devosia limi DSM 17137</name>
    <dbReference type="NCBI Taxonomy" id="1121477"/>
    <lineage>
        <taxon>Bacteria</taxon>
        <taxon>Pseudomonadati</taxon>
        <taxon>Pseudomonadota</taxon>
        <taxon>Alphaproteobacteria</taxon>
        <taxon>Hyphomicrobiales</taxon>
        <taxon>Devosiaceae</taxon>
        <taxon>Devosia</taxon>
    </lineage>
</organism>
<dbReference type="EMBL" id="FQVC01000006">
    <property type="protein sequence ID" value="SHF31531.1"/>
    <property type="molecule type" value="Genomic_DNA"/>
</dbReference>
<feature type="domain" description="Bacterial sugar transferase" evidence="5">
    <location>
        <begin position="220"/>
        <end position="391"/>
    </location>
</feature>
<evidence type="ECO:0000313" key="6">
    <source>
        <dbReference type="EMBL" id="SHF31531.1"/>
    </source>
</evidence>
<evidence type="ECO:0000256" key="2">
    <source>
        <dbReference type="ARBA" id="ARBA00023169"/>
    </source>
</evidence>
<keyword evidence="3" id="KW-0812">Transmembrane</keyword>
<feature type="transmembrane region" description="Helical" evidence="3">
    <location>
        <begin position="225"/>
        <end position="246"/>
    </location>
</feature>
<dbReference type="Proteomes" id="UP000184533">
    <property type="component" value="Unassembled WGS sequence"/>
</dbReference>
<dbReference type="SUPFAM" id="SSF51735">
    <property type="entry name" value="NAD(P)-binding Rossmann-fold domains"/>
    <property type="match status" value="1"/>
</dbReference>
<dbReference type="PANTHER" id="PTHR30576:SF10">
    <property type="entry name" value="SLL5057 PROTEIN"/>
    <property type="match status" value="1"/>
</dbReference>
<evidence type="ECO:0000256" key="3">
    <source>
        <dbReference type="SAM" id="Phobius"/>
    </source>
</evidence>
<keyword evidence="3" id="KW-0472">Membrane</keyword>
<protein>
    <submittedName>
        <fullName evidence="6">Sugar transferase involved in LPS biosynthesis (Colanic, teichoic acid)</fullName>
    </submittedName>
</protein>
<keyword evidence="2" id="KW-0270">Exopolysaccharide synthesis</keyword>
<dbReference type="InterPro" id="IPR036291">
    <property type="entry name" value="NAD(P)-bd_dom_sf"/>
</dbReference>
<comment type="similarity">
    <text evidence="1">Belongs to the bacterial sugar transferase family.</text>
</comment>
<name>A0A1M5AMN7_9HYPH</name>
<dbReference type="Pfam" id="PF02397">
    <property type="entry name" value="Bac_transf"/>
    <property type="match status" value="1"/>
</dbReference>